<dbReference type="EMBL" id="KL197716">
    <property type="protein sequence ID" value="KDQ58884.1"/>
    <property type="molecule type" value="Genomic_DNA"/>
</dbReference>
<dbReference type="HOGENOM" id="CLU_1299895_0_0_1"/>
<dbReference type="Proteomes" id="UP000027265">
    <property type="component" value="Unassembled WGS sequence"/>
</dbReference>
<proteinExistence type="predicted"/>
<dbReference type="InParanoid" id="A0A067PVW9"/>
<name>A0A067PVW9_9AGAM</name>
<evidence type="ECO:0000313" key="2">
    <source>
        <dbReference type="Proteomes" id="UP000027265"/>
    </source>
</evidence>
<accession>A0A067PVW9</accession>
<reference evidence="2" key="1">
    <citation type="journal article" date="2014" name="Proc. Natl. Acad. Sci. U.S.A.">
        <title>Extensive sampling of basidiomycete genomes demonstrates inadequacy of the white-rot/brown-rot paradigm for wood decay fungi.</title>
        <authorList>
            <person name="Riley R."/>
            <person name="Salamov A.A."/>
            <person name="Brown D.W."/>
            <person name="Nagy L.G."/>
            <person name="Floudas D."/>
            <person name="Held B.W."/>
            <person name="Levasseur A."/>
            <person name="Lombard V."/>
            <person name="Morin E."/>
            <person name="Otillar R."/>
            <person name="Lindquist E.A."/>
            <person name="Sun H."/>
            <person name="LaButti K.M."/>
            <person name="Schmutz J."/>
            <person name="Jabbour D."/>
            <person name="Luo H."/>
            <person name="Baker S.E."/>
            <person name="Pisabarro A.G."/>
            <person name="Walton J.D."/>
            <person name="Blanchette R.A."/>
            <person name="Henrissat B."/>
            <person name="Martin F."/>
            <person name="Cullen D."/>
            <person name="Hibbett D.S."/>
            <person name="Grigoriev I.V."/>
        </authorList>
    </citation>
    <scope>NUCLEOTIDE SEQUENCE [LARGE SCALE GENOMIC DNA]</scope>
    <source>
        <strain evidence="2">MUCL 33604</strain>
    </source>
</reference>
<sequence>MAIAPPTTTMYPLCLSMLQVPVHLPFLVVSDALEGYKQWASDNREILEWIMRVEVLQREHILCWRATEVLQSCHEYWALLPSLHQWLSCVFQTFQAISEVDPAFSSKAGLGPHEVLLWTLARATSRDWLDMAWSGFQRLLLSFGCRLLEHYQEAVQALQQHIEVVTMHEIIDVKDDVVLYAQAIIQALSRLAEENQFADQDRQKYLKFKSYLDICVNLCS</sequence>
<keyword evidence="2" id="KW-1185">Reference proteome</keyword>
<protein>
    <submittedName>
        <fullName evidence="1">Uncharacterized protein</fullName>
    </submittedName>
</protein>
<gene>
    <name evidence="1" type="ORF">JAAARDRAFT_192465</name>
</gene>
<organism evidence="1 2">
    <name type="scientific">Jaapia argillacea MUCL 33604</name>
    <dbReference type="NCBI Taxonomy" id="933084"/>
    <lineage>
        <taxon>Eukaryota</taxon>
        <taxon>Fungi</taxon>
        <taxon>Dikarya</taxon>
        <taxon>Basidiomycota</taxon>
        <taxon>Agaricomycotina</taxon>
        <taxon>Agaricomycetes</taxon>
        <taxon>Agaricomycetidae</taxon>
        <taxon>Jaapiales</taxon>
        <taxon>Jaapiaceae</taxon>
        <taxon>Jaapia</taxon>
    </lineage>
</organism>
<dbReference type="AlphaFoldDB" id="A0A067PVW9"/>
<evidence type="ECO:0000313" key="1">
    <source>
        <dbReference type="EMBL" id="KDQ58884.1"/>
    </source>
</evidence>